<evidence type="ECO:0000256" key="3">
    <source>
        <dbReference type="ARBA" id="ARBA00023163"/>
    </source>
</evidence>
<proteinExistence type="predicted"/>
<dbReference type="SUPFAM" id="SSF46785">
    <property type="entry name" value="Winged helix' DNA-binding domain"/>
    <property type="match status" value="1"/>
</dbReference>
<dbReference type="Pfam" id="PF00392">
    <property type="entry name" value="GntR"/>
    <property type="match status" value="1"/>
</dbReference>
<accession>A0A9D1WTN9</accession>
<comment type="caution">
    <text evidence="5">The sequence shown here is derived from an EMBL/GenBank/DDBJ whole genome shotgun (WGS) entry which is preliminary data.</text>
</comment>
<dbReference type="GO" id="GO:0003700">
    <property type="term" value="F:DNA-binding transcription factor activity"/>
    <property type="evidence" value="ECO:0007669"/>
    <property type="project" value="InterPro"/>
</dbReference>
<evidence type="ECO:0000313" key="5">
    <source>
        <dbReference type="EMBL" id="HIX66891.1"/>
    </source>
</evidence>
<dbReference type="PRINTS" id="PR00035">
    <property type="entry name" value="HTHGNTR"/>
</dbReference>
<dbReference type="GO" id="GO:0003677">
    <property type="term" value="F:DNA binding"/>
    <property type="evidence" value="ECO:0007669"/>
    <property type="project" value="UniProtKB-KW"/>
</dbReference>
<dbReference type="SMART" id="SM00866">
    <property type="entry name" value="UTRA"/>
    <property type="match status" value="1"/>
</dbReference>
<evidence type="ECO:0000256" key="1">
    <source>
        <dbReference type="ARBA" id="ARBA00023015"/>
    </source>
</evidence>
<evidence type="ECO:0000259" key="4">
    <source>
        <dbReference type="PROSITE" id="PS50949"/>
    </source>
</evidence>
<dbReference type="Pfam" id="PF07702">
    <property type="entry name" value="UTRA"/>
    <property type="match status" value="1"/>
</dbReference>
<dbReference type="InterPro" id="IPR028978">
    <property type="entry name" value="Chorismate_lyase_/UTRA_dom_sf"/>
</dbReference>
<dbReference type="InterPro" id="IPR036388">
    <property type="entry name" value="WH-like_DNA-bd_sf"/>
</dbReference>
<keyword evidence="2" id="KW-0238">DNA-binding</keyword>
<dbReference type="Gene3D" id="1.10.10.10">
    <property type="entry name" value="Winged helix-like DNA-binding domain superfamily/Winged helix DNA-binding domain"/>
    <property type="match status" value="1"/>
</dbReference>
<dbReference type="Proteomes" id="UP000886721">
    <property type="component" value="Unassembled WGS sequence"/>
</dbReference>
<dbReference type="GO" id="GO:0045892">
    <property type="term" value="P:negative regulation of DNA-templated transcription"/>
    <property type="evidence" value="ECO:0007669"/>
    <property type="project" value="TreeGrafter"/>
</dbReference>
<evidence type="ECO:0000256" key="2">
    <source>
        <dbReference type="ARBA" id="ARBA00023125"/>
    </source>
</evidence>
<dbReference type="PANTHER" id="PTHR44846:SF1">
    <property type="entry name" value="MANNOSYL-D-GLYCERATE TRANSPORT_METABOLISM SYSTEM REPRESSOR MNGR-RELATED"/>
    <property type="match status" value="1"/>
</dbReference>
<reference evidence="5" key="2">
    <citation type="submission" date="2021-04" db="EMBL/GenBank/DDBJ databases">
        <authorList>
            <person name="Gilroy R."/>
        </authorList>
    </citation>
    <scope>NUCLEOTIDE SEQUENCE</scope>
    <source>
        <strain evidence="5">CHK191-13928</strain>
    </source>
</reference>
<dbReference type="InterPro" id="IPR011663">
    <property type="entry name" value="UTRA"/>
</dbReference>
<evidence type="ECO:0000313" key="6">
    <source>
        <dbReference type="Proteomes" id="UP000886721"/>
    </source>
</evidence>
<dbReference type="PROSITE" id="PS50949">
    <property type="entry name" value="HTH_GNTR"/>
    <property type="match status" value="1"/>
</dbReference>
<dbReference type="SUPFAM" id="SSF64288">
    <property type="entry name" value="Chorismate lyase-like"/>
    <property type="match status" value="1"/>
</dbReference>
<dbReference type="EMBL" id="DXEM01000006">
    <property type="protein sequence ID" value="HIX66891.1"/>
    <property type="molecule type" value="Genomic_DNA"/>
</dbReference>
<dbReference type="SMART" id="SM00345">
    <property type="entry name" value="HTH_GNTR"/>
    <property type="match status" value="1"/>
</dbReference>
<gene>
    <name evidence="5" type="ORF">H9735_02045</name>
</gene>
<feature type="domain" description="HTH gntR-type" evidence="4">
    <location>
        <begin position="11"/>
        <end position="79"/>
    </location>
</feature>
<name>A0A9D1WTN9_9FIRM</name>
<dbReference type="Gene3D" id="3.40.1410.10">
    <property type="entry name" value="Chorismate lyase-like"/>
    <property type="match status" value="1"/>
</dbReference>
<organism evidence="5 6">
    <name type="scientific">Candidatus Anaerostipes excrementavium</name>
    <dbReference type="NCBI Taxonomy" id="2838463"/>
    <lineage>
        <taxon>Bacteria</taxon>
        <taxon>Bacillati</taxon>
        <taxon>Bacillota</taxon>
        <taxon>Clostridia</taxon>
        <taxon>Lachnospirales</taxon>
        <taxon>Lachnospiraceae</taxon>
        <taxon>Anaerostipes</taxon>
    </lineage>
</organism>
<dbReference type="InterPro" id="IPR036390">
    <property type="entry name" value="WH_DNA-bd_sf"/>
</dbReference>
<dbReference type="AlphaFoldDB" id="A0A9D1WTN9"/>
<dbReference type="InterPro" id="IPR050679">
    <property type="entry name" value="Bact_HTH_transcr_reg"/>
</dbReference>
<reference evidence="5" key="1">
    <citation type="journal article" date="2021" name="PeerJ">
        <title>Extensive microbial diversity within the chicken gut microbiome revealed by metagenomics and culture.</title>
        <authorList>
            <person name="Gilroy R."/>
            <person name="Ravi A."/>
            <person name="Getino M."/>
            <person name="Pursley I."/>
            <person name="Horton D.L."/>
            <person name="Alikhan N.F."/>
            <person name="Baker D."/>
            <person name="Gharbi K."/>
            <person name="Hall N."/>
            <person name="Watson M."/>
            <person name="Adriaenssens E.M."/>
            <person name="Foster-Nyarko E."/>
            <person name="Jarju S."/>
            <person name="Secka A."/>
            <person name="Antonio M."/>
            <person name="Oren A."/>
            <person name="Chaudhuri R.R."/>
            <person name="La Ragione R."/>
            <person name="Hildebrand F."/>
            <person name="Pallen M.J."/>
        </authorList>
    </citation>
    <scope>NUCLEOTIDE SEQUENCE</scope>
    <source>
        <strain evidence="5">CHK191-13928</strain>
    </source>
</reference>
<keyword evidence="1" id="KW-0805">Transcription regulation</keyword>
<sequence>MNRYFEKKNPIPAYFQIEKDLRERIARQEWSQDKCLPSETELSSQYHVSRVTIRQALQILEDQEIIVKLRGKGSFLTGKQAKPHIKNLDYNVIHQAGSQGNSQIKAKVTQRRKQEQLPIFFTDIYPHLSISSYHFIERVFLLNEKPIALSKSWINYLVAPTIDEIELINNSISATLKDNYQIKIKYVDDYINSVKPIISEREILNIDYDTSLLSINGISYTEDDQVVEISTTYWIGTEVGFKLRLNDGLI</sequence>
<keyword evidence="3" id="KW-0804">Transcription</keyword>
<dbReference type="PANTHER" id="PTHR44846">
    <property type="entry name" value="MANNOSYL-D-GLYCERATE TRANSPORT/METABOLISM SYSTEM REPRESSOR MNGR-RELATED"/>
    <property type="match status" value="1"/>
</dbReference>
<dbReference type="InterPro" id="IPR000524">
    <property type="entry name" value="Tscrpt_reg_HTH_GntR"/>
</dbReference>
<dbReference type="CDD" id="cd07377">
    <property type="entry name" value="WHTH_GntR"/>
    <property type="match status" value="1"/>
</dbReference>
<protein>
    <submittedName>
        <fullName evidence="5">GntR family transcriptional regulator</fullName>
    </submittedName>
</protein>